<dbReference type="AlphaFoldDB" id="A0A4R1HIB6"/>
<comment type="caution">
    <text evidence="3">The sequence shown here is derived from an EMBL/GenBank/DDBJ whole genome shotgun (WGS) entry which is preliminary data.</text>
</comment>
<dbReference type="Gene3D" id="1.20.140.10">
    <property type="entry name" value="Butyryl-CoA Dehydrogenase, subunit A, domain 3"/>
    <property type="match status" value="1"/>
</dbReference>
<feature type="domain" description="Acyl-CoA dehydrogenase/oxidase C-terminal" evidence="2">
    <location>
        <begin position="167"/>
        <end position="278"/>
    </location>
</feature>
<accession>A0A4R1HIB6</accession>
<evidence type="ECO:0000256" key="1">
    <source>
        <dbReference type="ARBA" id="ARBA00022630"/>
    </source>
</evidence>
<dbReference type="Proteomes" id="UP000295560">
    <property type="component" value="Unassembled WGS sequence"/>
</dbReference>
<dbReference type="GO" id="GO:0003995">
    <property type="term" value="F:acyl-CoA dehydrogenase activity"/>
    <property type="evidence" value="ECO:0007669"/>
    <property type="project" value="TreeGrafter"/>
</dbReference>
<dbReference type="PANTHER" id="PTHR43884">
    <property type="entry name" value="ACYL-COA DEHYDROGENASE"/>
    <property type="match status" value="1"/>
</dbReference>
<dbReference type="PANTHER" id="PTHR43884:SF12">
    <property type="entry name" value="ISOVALERYL-COA DEHYDROGENASE, MITOCHONDRIAL-RELATED"/>
    <property type="match status" value="1"/>
</dbReference>
<evidence type="ECO:0000313" key="3">
    <source>
        <dbReference type="EMBL" id="TCK21987.1"/>
    </source>
</evidence>
<gene>
    <name evidence="3" type="ORF">EV378_5984</name>
</gene>
<dbReference type="SUPFAM" id="SSF47203">
    <property type="entry name" value="Acyl-CoA dehydrogenase C-terminal domain-like"/>
    <property type="match status" value="1"/>
</dbReference>
<dbReference type="InterPro" id="IPR036250">
    <property type="entry name" value="AcylCo_DH-like_C"/>
</dbReference>
<reference evidence="3 4" key="1">
    <citation type="submission" date="2019-03" db="EMBL/GenBank/DDBJ databases">
        <title>Sequencing the genomes of 1000 actinobacteria strains.</title>
        <authorList>
            <person name="Klenk H.-P."/>
        </authorList>
    </citation>
    <scope>NUCLEOTIDE SEQUENCE [LARGE SCALE GENOMIC DNA]</scope>
    <source>
        <strain evidence="3 4">DSM 44969</strain>
    </source>
</reference>
<evidence type="ECO:0000259" key="2">
    <source>
        <dbReference type="Pfam" id="PF00441"/>
    </source>
</evidence>
<keyword evidence="4" id="KW-1185">Reference proteome</keyword>
<name>A0A4R1HIB6_PSEEN</name>
<dbReference type="EMBL" id="SMFZ01000002">
    <property type="protein sequence ID" value="TCK21987.1"/>
    <property type="molecule type" value="Genomic_DNA"/>
</dbReference>
<dbReference type="InterPro" id="IPR009075">
    <property type="entry name" value="AcylCo_DH/oxidase_C"/>
</dbReference>
<keyword evidence="1" id="KW-0285">Flavoprotein</keyword>
<evidence type="ECO:0000313" key="4">
    <source>
        <dbReference type="Proteomes" id="UP000295560"/>
    </source>
</evidence>
<organism evidence="3 4">
    <name type="scientific">Pseudonocardia endophytica</name>
    <dbReference type="NCBI Taxonomy" id="401976"/>
    <lineage>
        <taxon>Bacteria</taxon>
        <taxon>Bacillati</taxon>
        <taxon>Actinomycetota</taxon>
        <taxon>Actinomycetes</taxon>
        <taxon>Pseudonocardiales</taxon>
        <taxon>Pseudonocardiaceae</taxon>
        <taxon>Pseudonocardia</taxon>
    </lineage>
</organism>
<dbReference type="RefSeq" id="WP_132430662.1">
    <property type="nucleotide sequence ID" value="NZ_SMFZ01000002.1"/>
</dbReference>
<dbReference type="Pfam" id="PF00441">
    <property type="entry name" value="Acyl-CoA_dh_1"/>
    <property type="match status" value="1"/>
</dbReference>
<proteinExistence type="predicted"/>
<protein>
    <submittedName>
        <fullName evidence="3">Acyl-CoA dehydrogenase-like protein</fullName>
    </submittedName>
</protein>
<dbReference type="OrthoDB" id="4614767at2"/>
<sequence>MHTQLSDDAREMERVVDTALRRAGGVDLARAAEATTAVPAEVTGALDQMGLWDLRPRESVDDGEAAAAACRAAGRVALPYPVAERLAADPDAGVDAIAVGSGPATRVNLAALTPELRWAVSDGAGWRRPVLSAGRPLGTKLGPLVSDVELGTGEADDSTQLALVLPCWTLLGMLETALAATRQHMLDRHQFDQPIASFQALQFRFADTTTAFQAFEELTRYTLWAVLTGQPGSAVDALACRVSALETAEAVFRTAHQMHGAMGFCDEVDLSWLSRFSQPLRRLPWGLSRTRERLLDTMADVPFTGLYGDGLVGSASRTLV</sequence>